<dbReference type="Proteomes" id="UP000192333">
    <property type="component" value="Chromosome I"/>
</dbReference>
<keyword evidence="2" id="KW-1185">Reference proteome</keyword>
<protein>
    <submittedName>
        <fullName evidence="1">Uncharacterized protein</fullName>
    </submittedName>
</protein>
<name>A0A1W2H1Y7_9BACT</name>
<reference evidence="2" key="1">
    <citation type="submission" date="2017-04" db="EMBL/GenBank/DDBJ databases">
        <authorList>
            <person name="Varghese N."/>
            <person name="Submissions S."/>
        </authorList>
    </citation>
    <scope>NUCLEOTIDE SEQUENCE [LARGE SCALE GENOMIC DNA]</scope>
    <source>
        <strain evidence="2">DSM 16537</strain>
    </source>
</reference>
<sequence length="237" mass="27509">MDLMHHLVSRYHHMSFRFKYHHLFIFLLLFVSLTLNSCQDTLCGCESFENIYSNDFTKLDLENFENGRLFIFRGDTLLGNYHNEEVSVTIPGLPFHNTVRVTIELWIHDTWDGNVDDGFGGPDYWYMKVDESEVVRTTFSNSPCESTFCLRQSFPNDYFRQNLPKTDAFQTLIPGLCVFAALPNYTSKYRVTRLVKHEGSTLKLTLGDELMQTNVPDPKCDESWSVGKIELSTFVVR</sequence>
<accession>A0A1W2H1Y7</accession>
<evidence type="ECO:0000313" key="1">
    <source>
        <dbReference type="EMBL" id="SMD42628.1"/>
    </source>
</evidence>
<dbReference type="AlphaFoldDB" id="A0A1W2H1Y7"/>
<dbReference type="EMBL" id="LT838813">
    <property type="protein sequence ID" value="SMD42628.1"/>
    <property type="molecule type" value="Genomic_DNA"/>
</dbReference>
<gene>
    <name evidence="1" type="ORF">SAMN00777080_1189</name>
</gene>
<organism evidence="1 2">
    <name type="scientific">Aquiflexum balticum DSM 16537</name>
    <dbReference type="NCBI Taxonomy" id="758820"/>
    <lineage>
        <taxon>Bacteria</taxon>
        <taxon>Pseudomonadati</taxon>
        <taxon>Bacteroidota</taxon>
        <taxon>Cytophagia</taxon>
        <taxon>Cytophagales</taxon>
        <taxon>Cyclobacteriaceae</taxon>
        <taxon>Aquiflexum</taxon>
    </lineage>
</organism>
<proteinExistence type="predicted"/>
<dbReference type="STRING" id="758820.SAMN00777080_1189"/>
<evidence type="ECO:0000313" key="2">
    <source>
        <dbReference type="Proteomes" id="UP000192333"/>
    </source>
</evidence>